<proteinExistence type="inferred from homology"/>
<dbReference type="Pfam" id="PF00067">
    <property type="entry name" value="p450"/>
    <property type="match status" value="1"/>
</dbReference>
<sequence length="515" mass="58803">MFFLSDPHPLGFAAMAAALILLAVAFAFGVLIVWRSLGKATRKKKRYPPVAGTIFHHFLNFGRLHDYSTSLARKHKTYRLLSPFCSEVYTADPANVEFILKTNFSNYGKGQYNYNNMKDLLGDGIFAVDGEKWYHQRKVASVEFSKSVLRDYSNAVFISNATKLASVISEAVRSSKIVDIQDLFMKSTMDSIFQVAFGVEIDSLCGSNEEGSKFAEAFDDSSALTTWRYVDISWKIKKLLNIGSEAVLNKRIQVVDDFVYKVIDNKIKQHDLVRLSKKEDFLSRFLVESQQDPEKITHKYLRDIILNFMVAGKDTTAVTLSWLFYMLCKHPSVEEKIVEELILATKEIGNDASIGEFAASLTEETIDKMQYLHATLSETLRLYPAVPLNPKICFADDTLPDGHDVKKGDMVVYMPYVMGRMKFIWGDDAEDFRPERWLNSDGVFSPESPFKFTAFQAGPRICLGKELAYRQMKIFAALLLSFFRFKLSNERQPVNYRTMLTLQIDKGLHLYAFHR</sequence>
<dbReference type="Gene3D" id="1.10.630.10">
    <property type="entry name" value="Cytochrome P450"/>
    <property type="match status" value="1"/>
</dbReference>
<protein>
    <submittedName>
        <fullName evidence="8">Cytochrome P450 704C1 isoform X1</fullName>
    </submittedName>
    <submittedName>
        <fullName evidence="9">Cytochrome P450 704C1-like isoform X1</fullName>
    </submittedName>
</protein>
<keyword evidence="6" id="KW-0812">Transmembrane</keyword>
<dbReference type="GO" id="GO:0004497">
    <property type="term" value="F:monooxygenase activity"/>
    <property type="evidence" value="ECO:0007669"/>
    <property type="project" value="InterPro"/>
</dbReference>
<keyword evidence="5" id="KW-0349">Heme</keyword>
<dbReference type="PRINTS" id="PR00385">
    <property type="entry name" value="P450"/>
</dbReference>
<evidence type="ECO:0000313" key="7">
    <source>
        <dbReference type="Proteomes" id="UP000228380"/>
    </source>
</evidence>
<dbReference type="InterPro" id="IPR036396">
    <property type="entry name" value="Cyt_P450_sf"/>
</dbReference>
<dbReference type="SUPFAM" id="SSF48264">
    <property type="entry name" value="Cytochrome P450"/>
    <property type="match status" value="1"/>
</dbReference>
<evidence type="ECO:0000313" key="9">
    <source>
        <dbReference type="RefSeq" id="XP_038977576.1"/>
    </source>
</evidence>
<name>A0A8B8ZTH4_PHODC</name>
<comment type="similarity">
    <text evidence="1">Belongs to the cytochrome P450 family.</text>
</comment>
<dbReference type="RefSeq" id="XP_038977576.1">
    <property type="nucleotide sequence ID" value="XM_039121648.1"/>
</dbReference>
<keyword evidence="4 5" id="KW-0408">Iron</keyword>
<feature type="transmembrane region" description="Helical" evidence="6">
    <location>
        <begin position="304"/>
        <end position="327"/>
    </location>
</feature>
<comment type="cofactor">
    <cofactor evidence="5">
        <name>heme</name>
        <dbReference type="ChEBI" id="CHEBI:30413"/>
    </cofactor>
</comment>
<dbReference type="InterPro" id="IPR002401">
    <property type="entry name" value="Cyt_P450_E_grp-I"/>
</dbReference>
<keyword evidence="2 5" id="KW-0479">Metal-binding</keyword>
<dbReference type="KEGG" id="pda:120108100"/>
<gene>
    <name evidence="9" type="primary">LOC120108100</name>
    <name evidence="8" type="synonym">LOC103721382</name>
</gene>
<evidence type="ECO:0000256" key="6">
    <source>
        <dbReference type="SAM" id="Phobius"/>
    </source>
</evidence>
<accession>A0A8B8ZTH4</accession>
<organism evidence="7 9">
    <name type="scientific">Phoenix dactylifera</name>
    <name type="common">Date palm</name>
    <dbReference type="NCBI Taxonomy" id="42345"/>
    <lineage>
        <taxon>Eukaryota</taxon>
        <taxon>Viridiplantae</taxon>
        <taxon>Streptophyta</taxon>
        <taxon>Embryophyta</taxon>
        <taxon>Tracheophyta</taxon>
        <taxon>Spermatophyta</taxon>
        <taxon>Magnoliopsida</taxon>
        <taxon>Liliopsida</taxon>
        <taxon>Arecaceae</taxon>
        <taxon>Coryphoideae</taxon>
        <taxon>Phoeniceae</taxon>
        <taxon>Phoenix</taxon>
    </lineage>
</organism>
<dbReference type="GeneID" id="120108100"/>
<dbReference type="AlphaFoldDB" id="A0A8B8ZTH4"/>
<dbReference type="GO" id="GO:0016705">
    <property type="term" value="F:oxidoreductase activity, acting on paired donors, with incorporation or reduction of molecular oxygen"/>
    <property type="evidence" value="ECO:0007669"/>
    <property type="project" value="InterPro"/>
</dbReference>
<reference evidence="7" key="1">
    <citation type="journal article" date="2019" name="Nat. Commun.">
        <title>Genome-wide association mapping of date palm fruit traits.</title>
        <authorList>
            <person name="Hazzouri K.M."/>
            <person name="Gros-Balthazard M."/>
            <person name="Flowers J.M."/>
            <person name="Copetti D."/>
            <person name="Lemansour A."/>
            <person name="Lebrun M."/>
            <person name="Masmoudi K."/>
            <person name="Ferrand S."/>
            <person name="Dhar M.I."/>
            <person name="Fresquez Z.A."/>
            <person name="Rosas U."/>
            <person name="Zhang J."/>
            <person name="Talag J."/>
            <person name="Lee S."/>
            <person name="Kudrna D."/>
            <person name="Powell R.F."/>
            <person name="Leitch I.J."/>
            <person name="Krueger R.R."/>
            <person name="Wing R.A."/>
            <person name="Amiri K.M.A."/>
            <person name="Purugganan M.D."/>
        </authorList>
    </citation>
    <scope>NUCLEOTIDE SEQUENCE [LARGE SCALE GENOMIC DNA]</scope>
    <source>
        <strain evidence="7">cv. Khalas</strain>
    </source>
</reference>
<feature type="binding site" description="axial binding residue" evidence="5">
    <location>
        <position position="462"/>
    </location>
    <ligand>
        <name>heme</name>
        <dbReference type="ChEBI" id="CHEBI:30413"/>
    </ligand>
    <ligandPart>
        <name>Fe</name>
        <dbReference type="ChEBI" id="CHEBI:18248"/>
    </ligandPart>
</feature>
<evidence type="ECO:0000256" key="4">
    <source>
        <dbReference type="ARBA" id="ARBA00023004"/>
    </source>
</evidence>
<evidence type="ECO:0000256" key="1">
    <source>
        <dbReference type="ARBA" id="ARBA00010617"/>
    </source>
</evidence>
<dbReference type="RefSeq" id="XP_038971533.1">
    <property type="nucleotide sequence ID" value="XM_039115605.1"/>
</dbReference>
<evidence type="ECO:0000256" key="5">
    <source>
        <dbReference type="PIRSR" id="PIRSR602401-1"/>
    </source>
</evidence>
<keyword evidence="3" id="KW-0560">Oxidoreductase</keyword>
<feature type="transmembrane region" description="Helical" evidence="6">
    <location>
        <begin position="12"/>
        <end position="37"/>
    </location>
</feature>
<dbReference type="Proteomes" id="UP000228380">
    <property type="component" value="Chromosome 18"/>
</dbReference>
<keyword evidence="7" id="KW-1185">Reference proteome</keyword>
<dbReference type="InterPro" id="IPR001128">
    <property type="entry name" value="Cyt_P450"/>
</dbReference>
<evidence type="ECO:0000313" key="8">
    <source>
        <dbReference type="RefSeq" id="XP_038971533.1"/>
    </source>
</evidence>
<evidence type="ECO:0000256" key="2">
    <source>
        <dbReference type="ARBA" id="ARBA00022723"/>
    </source>
</evidence>
<dbReference type="PRINTS" id="PR00463">
    <property type="entry name" value="EP450I"/>
</dbReference>
<dbReference type="OrthoDB" id="1470350at2759"/>
<keyword evidence="6" id="KW-1133">Transmembrane helix</keyword>
<dbReference type="CDD" id="cd11064">
    <property type="entry name" value="CYP86A"/>
    <property type="match status" value="1"/>
</dbReference>
<evidence type="ECO:0000256" key="3">
    <source>
        <dbReference type="ARBA" id="ARBA00023002"/>
    </source>
</evidence>
<reference evidence="8 9" key="2">
    <citation type="submission" date="2025-04" db="UniProtKB">
        <authorList>
            <consortium name="RefSeq"/>
        </authorList>
    </citation>
    <scope>IDENTIFICATION</scope>
    <source>
        <tissue evidence="8 9">Young leaves</tissue>
    </source>
</reference>
<keyword evidence="6" id="KW-0472">Membrane</keyword>
<dbReference type="GO" id="GO:0020037">
    <property type="term" value="F:heme binding"/>
    <property type="evidence" value="ECO:0007669"/>
    <property type="project" value="InterPro"/>
</dbReference>
<dbReference type="PANTHER" id="PTHR24296">
    <property type="entry name" value="CYTOCHROME P450"/>
    <property type="match status" value="1"/>
</dbReference>
<dbReference type="GO" id="GO:0005506">
    <property type="term" value="F:iron ion binding"/>
    <property type="evidence" value="ECO:0007669"/>
    <property type="project" value="InterPro"/>
</dbReference>